<dbReference type="InterPro" id="IPR038461">
    <property type="entry name" value="Schlafen_AlbA_2_dom_sf"/>
</dbReference>
<feature type="domain" description="Schlafen AlbA-2" evidence="1">
    <location>
        <begin position="10"/>
        <end position="125"/>
    </location>
</feature>
<name>A0A0F8Y1R5_9ZZZZ</name>
<dbReference type="Gene3D" id="3.30.950.30">
    <property type="entry name" value="Schlafen, AAA domain"/>
    <property type="match status" value="1"/>
</dbReference>
<reference evidence="2" key="1">
    <citation type="journal article" date="2015" name="Nature">
        <title>Complex archaea that bridge the gap between prokaryotes and eukaryotes.</title>
        <authorList>
            <person name="Spang A."/>
            <person name="Saw J.H."/>
            <person name="Jorgensen S.L."/>
            <person name="Zaremba-Niedzwiedzka K."/>
            <person name="Martijn J."/>
            <person name="Lind A.E."/>
            <person name="van Eijk R."/>
            <person name="Schleper C."/>
            <person name="Guy L."/>
            <person name="Ettema T.J."/>
        </authorList>
    </citation>
    <scope>NUCLEOTIDE SEQUENCE</scope>
</reference>
<dbReference type="AlphaFoldDB" id="A0A0F8Y1R5"/>
<feature type="non-terminal residue" evidence="2">
    <location>
        <position position="192"/>
    </location>
</feature>
<dbReference type="InterPro" id="IPR007421">
    <property type="entry name" value="Schlafen_AlbA_2_dom"/>
</dbReference>
<organism evidence="2">
    <name type="scientific">marine sediment metagenome</name>
    <dbReference type="NCBI Taxonomy" id="412755"/>
    <lineage>
        <taxon>unclassified sequences</taxon>
        <taxon>metagenomes</taxon>
        <taxon>ecological metagenomes</taxon>
    </lineage>
</organism>
<dbReference type="PANTHER" id="PTHR30595">
    <property type="entry name" value="GLPR-RELATED TRANSCRIPTIONAL REPRESSOR"/>
    <property type="match status" value="1"/>
</dbReference>
<sequence length="192" mass="22066">MLEKLLRFEEGKTLEFKENATSLEPIIRTVIAFANTAGGILIIGVKNKTKEIVGINNVLDNEERVTNKIYDSIEPAIFPDITITSWRKKELIIIQVPHSIGPFFLKSKKMFQSTYIRLGSTNRIADKNTIDELLRLKENKTYDELPAIYSKISDIDSDSLNDFFLRINKKKRKDKCLSLKLFQKKDSKIVPS</sequence>
<dbReference type="PANTHER" id="PTHR30595:SF6">
    <property type="entry name" value="SCHLAFEN ALBA-2 DOMAIN-CONTAINING PROTEIN"/>
    <property type="match status" value="1"/>
</dbReference>
<evidence type="ECO:0000313" key="2">
    <source>
        <dbReference type="EMBL" id="KKK48144.1"/>
    </source>
</evidence>
<comment type="caution">
    <text evidence="2">The sequence shown here is derived from an EMBL/GenBank/DDBJ whole genome shotgun (WGS) entry which is preliminary data.</text>
</comment>
<evidence type="ECO:0000259" key="1">
    <source>
        <dbReference type="Pfam" id="PF04326"/>
    </source>
</evidence>
<dbReference type="Pfam" id="PF04326">
    <property type="entry name" value="SLFN_AlbA_2"/>
    <property type="match status" value="1"/>
</dbReference>
<protein>
    <recommendedName>
        <fullName evidence="1">Schlafen AlbA-2 domain-containing protein</fullName>
    </recommendedName>
</protein>
<gene>
    <name evidence="2" type="ORF">LCGC14_3148090</name>
</gene>
<accession>A0A0F8Y1R5</accession>
<proteinExistence type="predicted"/>
<dbReference type="EMBL" id="LAZR01069219">
    <property type="protein sequence ID" value="KKK48144.1"/>
    <property type="molecule type" value="Genomic_DNA"/>
</dbReference>